<comment type="cofactor">
    <cofactor evidence="3">
        <name>[2Fe-2S] cluster</name>
        <dbReference type="ChEBI" id="CHEBI:190135"/>
    </cofactor>
</comment>
<dbReference type="InterPro" id="IPR017938">
    <property type="entry name" value="Riboflavin_synthase-like_b-brl"/>
</dbReference>
<dbReference type="RefSeq" id="WP_163764316.1">
    <property type="nucleotide sequence ID" value="NZ_JAAGYR010000008.1"/>
</dbReference>
<dbReference type="InterPro" id="IPR017927">
    <property type="entry name" value="FAD-bd_FR_type"/>
</dbReference>
<dbReference type="Gene3D" id="3.10.20.30">
    <property type="match status" value="1"/>
</dbReference>
<dbReference type="Gene3D" id="2.40.30.10">
    <property type="entry name" value="Translation factors"/>
    <property type="match status" value="1"/>
</dbReference>
<dbReference type="PROSITE" id="PS51085">
    <property type="entry name" value="2FE2S_FER_2"/>
    <property type="match status" value="1"/>
</dbReference>
<keyword evidence="2" id="KW-0001">2Fe-2S</keyword>
<evidence type="ECO:0000313" key="7">
    <source>
        <dbReference type="Proteomes" id="UP000477651"/>
    </source>
</evidence>
<dbReference type="Pfam" id="PF00175">
    <property type="entry name" value="NAD_binding_1"/>
    <property type="match status" value="1"/>
</dbReference>
<dbReference type="PRINTS" id="PR00371">
    <property type="entry name" value="FPNCR"/>
</dbReference>
<evidence type="ECO:0000259" key="4">
    <source>
        <dbReference type="PROSITE" id="PS51085"/>
    </source>
</evidence>
<proteinExistence type="predicted"/>
<dbReference type="InterPro" id="IPR036010">
    <property type="entry name" value="2Fe-2S_ferredoxin-like_sf"/>
</dbReference>
<name>A0A6L9Y683_9BURK</name>
<dbReference type="InterPro" id="IPR012675">
    <property type="entry name" value="Beta-grasp_dom_sf"/>
</dbReference>
<keyword evidence="7" id="KW-1185">Reference proteome</keyword>
<dbReference type="InterPro" id="IPR008333">
    <property type="entry name" value="Cbr1-like_FAD-bd_dom"/>
</dbReference>
<dbReference type="PRINTS" id="PR00410">
    <property type="entry name" value="PHEHYDRXLASE"/>
</dbReference>
<feature type="domain" description="FAD-binding FR-type" evidence="5">
    <location>
        <begin position="100"/>
        <end position="204"/>
    </location>
</feature>
<evidence type="ECO:0000313" key="6">
    <source>
        <dbReference type="EMBL" id="NEN75705.1"/>
    </source>
</evidence>
<evidence type="ECO:0000256" key="1">
    <source>
        <dbReference type="ARBA" id="ARBA00001974"/>
    </source>
</evidence>
<dbReference type="CDD" id="cd00207">
    <property type="entry name" value="fer2"/>
    <property type="match status" value="1"/>
</dbReference>
<evidence type="ECO:0000259" key="5">
    <source>
        <dbReference type="PROSITE" id="PS51384"/>
    </source>
</evidence>
<keyword evidence="2" id="KW-0479">Metal-binding</keyword>
<feature type="domain" description="2Fe-2S ferredoxin-type" evidence="4">
    <location>
        <begin position="3"/>
        <end position="93"/>
    </location>
</feature>
<reference evidence="6 7" key="1">
    <citation type="submission" date="2020-02" db="EMBL/GenBank/DDBJ databases">
        <title>Pelistega sp. NLN82 were isolated from wild rodents of the Hainan Island.</title>
        <authorList>
            <person name="Niu N."/>
            <person name="Zhou J."/>
        </authorList>
    </citation>
    <scope>NUCLEOTIDE SEQUENCE [LARGE SCALE GENOMIC DNA]</scope>
    <source>
        <strain evidence="6 7">NLN82</strain>
    </source>
</reference>
<dbReference type="InterPro" id="IPR001041">
    <property type="entry name" value="2Fe-2S_ferredoxin-type"/>
</dbReference>
<protein>
    <submittedName>
        <fullName evidence="6">CDP-6-deoxy-delta-3,4-glucoseen reductase</fullName>
    </submittedName>
</protein>
<dbReference type="SUPFAM" id="SSF54292">
    <property type="entry name" value="2Fe-2S ferredoxin-like"/>
    <property type="match status" value="1"/>
</dbReference>
<keyword evidence="2" id="KW-0408">Iron</keyword>
<accession>A0A6L9Y683</accession>
<dbReference type="InterPro" id="IPR001709">
    <property type="entry name" value="Flavoprot_Pyr_Nucl_cyt_Rdtase"/>
</dbReference>
<dbReference type="EMBL" id="JAAGYR010000008">
    <property type="protein sequence ID" value="NEN75705.1"/>
    <property type="molecule type" value="Genomic_DNA"/>
</dbReference>
<dbReference type="InterPro" id="IPR039261">
    <property type="entry name" value="FNR_nucleotide-bd"/>
</dbReference>
<dbReference type="CDD" id="cd06189">
    <property type="entry name" value="flavin_oxioreductase"/>
    <property type="match status" value="1"/>
</dbReference>
<evidence type="ECO:0000256" key="2">
    <source>
        <dbReference type="ARBA" id="ARBA00022714"/>
    </source>
</evidence>
<dbReference type="Proteomes" id="UP000477651">
    <property type="component" value="Unassembled WGS sequence"/>
</dbReference>
<dbReference type="InterPro" id="IPR050415">
    <property type="entry name" value="MRET"/>
</dbReference>
<organism evidence="6 7">
    <name type="scientific">Pelistega ratti</name>
    <dbReference type="NCBI Taxonomy" id="2652177"/>
    <lineage>
        <taxon>Bacteria</taxon>
        <taxon>Pseudomonadati</taxon>
        <taxon>Pseudomonadota</taxon>
        <taxon>Betaproteobacteria</taxon>
        <taxon>Burkholderiales</taxon>
        <taxon>Alcaligenaceae</taxon>
        <taxon>Pelistega</taxon>
    </lineage>
</organism>
<gene>
    <name evidence="6" type="ORF">F9B74_05110</name>
</gene>
<evidence type="ECO:0000256" key="3">
    <source>
        <dbReference type="ARBA" id="ARBA00034078"/>
    </source>
</evidence>
<dbReference type="PANTHER" id="PTHR47354">
    <property type="entry name" value="NADH OXIDOREDUCTASE HCR"/>
    <property type="match status" value="1"/>
</dbReference>
<dbReference type="GO" id="GO:0016491">
    <property type="term" value="F:oxidoreductase activity"/>
    <property type="evidence" value="ECO:0007669"/>
    <property type="project" value="InterPro"/>
</dbReference>
<comment type="caution">
    <text evidence="6">The sequence shown here is derived from an EMBL/GenBank/DDBJ whole genome shotgun (WGS) entry which is preliminary data.</text>
</comment>
<dbReference type="Pfam" id="PF00970">
    <property type="entry name" value="FAD_binding_6"/>
    <property type="match status" value="1"/>
</dbReference>
<dbReference type="GO" id="GO:0051537">
    <property type="term" value="F:2 iron, 2 sulfur cluster binding"/>
    <property type="evidence" value="ECO:0007669"/>
    <property type="project" value="UniProtKB-KW"/>
</dbReference>
<dbReference type="InterPro" id="IPR001433">
    <property type="entry name" value="OxRdtase_FAD/NAD-bd"/>
</dbReference>
<keyword evidence="2" id="KW-0411">Iron-sulfur</keyword>
<dbReference type="PROSITE" id="PS51384">
    <property type="entry name" value="FAD_FR"/>
    <property type="match status" value="1"/>
</dbReference>
<sequence>MAYKVTIESSNHTFEVNEGQTILDAALANDIILPYSCRAGACLSCKGKVVSGEYESGLGTTNLIPEEERAEGACLFCETKPRSDLTIQTQIVKLASAIQVKKLPVRVTEMEKKADDVMVVKLQTPSSDTFLYEAGQYIEFILKDGSRRAYSLATRPIEKAPIELHIRHMKGGLFTDHVFGTGNTAMKVKEILRIEGPLGSFFLRKESDKPIILLASGTGFAPIKAIVEEIIESGILRPVSLYWGGRRPADIYMMDLCKEWDDRLPHFTFIPVVSDALPEDNWQGRTGFVHQAVLDDIADLSAYQVYACGAPIVISSARKAYAQAGLPAEEFYADSFTSAADLVHQEQNK</sequence>
<dbReference type="Gene3D" id="3.40.50.80">
    <property type="entry name" value="Nucleotide-binding domain of ferredoxin-NADP reductase (FNR) module"/>
    <property type="match status" value="1"/>
</dbReference>
<dbReference type="AlphaFoldDB" id="A0A6L9Y683"/>
<dbReference type="SUPFAM" id="SSF52343">
    <property type="entry name" value="Ferredoxin reductase-like, C-terminal NADP-linked domain"/>
    <property type="match status" value="1"/>
</dbReference>
<comment type="cofactor">
    <cofactor evidence="1">
        <name>FAD</name>
        <dbReference type="ChEBI" id="CHEBI:57692"/>
    </cofactor>
</comment>
<dbReference type="PANTHER" id="PTHR47354:SF5">
    <property type="entry name" value="PROTEIN RFBI"/>
    <property type="match status" value="1"/>
</dbReference>
<dbReference type="SUPFAM" id="SSF63380">
    <property type="entry name" value="Riboflavin synthase domain-like"/>
    <property type="match status" value="1"/>
</dbReference>
<dbReference type="Pfam" id="PF00111">
    <property type="entry name" value="Fer2"/>
    <property type="match status" value="1"/>
</dbReference>